<dbReference type="EMBL" id="UINC01046711">
    <property type="protein sequence ID" value="SVB55070.1"/>
    <property type="molecule type" value="Genomic_DNA"/>
</dbReference>
<sequence>MTQIARYAQFKKIKIDNVKGSIKLNLRMVGSVLLETIDVTGSTIETDYEIQSSEDDETIISIVKLARKGCWARQMVANPTTFTDTLVLNGETIKV</sequence>
<proteinExistence type="predicted"/>
<dbReference type="InterPro" id="IPR036102">
    <property type="entry name" value="OsmC/Ohrsf"/>
</dbReference>
<organism evidence="1">
    <name type="scientific">marine metagenome</name>
    <dbReference type="NCBI Taxonomy" id="408172"/>
    <lineage>
        <taxon>unclassified sequences</taxon>
        <taxon>metagenomes</taxon>
        <taxon>ecological metagenomes</taxon>
    </lineage>
</organism>
<protein>
    <submittedName>
        <fullName evidence="1">Uncharacterized protein</fullName>
    </submittedName>
</protein>
<dbReference type="AlphaFoldDB" id="A0A382EWC8"/>
<dbReference type="InterPro" id="IPR015946">
    <property type="entry name" value="KH_dom-like_a/b"/>
</dbReference>
<gene>
    <name evidence="1" type="ORF">METZ01_LOCUS207924</name>
</gene>
<reference evidence="1" key="1">
    <citation type="submission" date="2018-05" db="EMBL/GenBank/DDBJ databases">
        <authorList>
            <person name="Lanie J.A."/>
            <person name="Ng W.-L."/>
            <person name="Kazmierczak K.M."/>
            <person name="Andrzejewski T.M."/>
            <person name="Davidsen T.M."/>
            <person name="Wayne K.J."/>
            <person name="Tettelin H."/>
            <person name="Glass J.I."/>
            <person name="Rusch D."/>
            <person name="Podicherti R."/>
            <person name="Tsui H.-C.T."/>
            <person name="Winkler M.E."/>
        </authorList>
    </citation>
    <scope>NUCLEOTIDE SEQUENCE</scope>
</reference>
<dbReference type="Gene3D" id="3.30.300.20">
    <property type="match status" value="1"/>
</dbReference>
<name>A0A382EWC8_9ZZZZ</name>
<accession>A0A382EWC8</accession>
<dbReference type="SUPFAM" id="SSF82784">
    <property type="entry name" value="OsmC-like"/>
    <property type="match status" value="1"/>
</dbReference>
<evidence type="ECO:0000313" key="1">
    <source>
        <dbReference type="EMBL" id="SVB55070.1"/>
    </source>
</evidence>